<dbReference type="Pfam" id="PF19086">
    <property type="entry name" value="Terpene_syn_C_2"/>
    <property type="match status" value="1"/>
</dbReference>
<dbReference type="AlphaFoldDB" id="A0A401KUB4"/>
<dbReference type="GO" id="GO:0008299">
    <property type="term" value="P:isoprenoid biosynthetic process"/>
    <property type="evidence" value="ECO:0007669"/>
    <property type="project" value="UniProtKB-KW"/>
</dbReference>
<keyword evidence="3" id="KW-0479">Metal-binding</keyword>
<dbReference type="SFLD" id="SFLDS00005">
    <property type="entry name" value="Isoprenoid_Synthase_Type_I"/>
    <property type="match status" value="1"/>
</dbReference>
<name>A0A401KUB4_ASPAW</name>
<dbReference type="PANTHER" id="PTHR12001:SF72">
    <property type="entry name" value="THIJ_PFPI FAMILY PROTEIN (AFU_ORTHOLOGUE AFUA_3G01210)-RELATED"/>
    <property type="match status" value="1"/>
</dbReference>
<comment type="caution">
    <text evidence="10">The sequence shown here is derived from an EMBL/GenBank/DDBJ whole genome shotgun (WGS) entry which is preliminary data.</text>
</comment>
<keyword evidence="6" id="KW-0456">Lyase</keyword>
<evidence type="ECO:0000256" key="5">
    <source>
        <dbReference type="ARBA" id="ARBA00023229"/>
    </source>
</evidence>
<evidence type="ECO:0000256" key="3">
    <source>
        <dbReference type="ARBA" id="ARBA00022723"/>
    </source>
</evidence>
<evidence type="ECO:0000256" key="7">
    <source>
        <dbReference type="ARBA" id="ARBA00023268"/>
    </source>
</evidence>
<evidence type="ECO:0000256" key="6">
    <source>
        <dbReference type="ARBA" id="ARBA00023239"/>
    </source>
</evidence>
<dbReference type="InterPro" id="IPR000092">
    <property type="entry name" value="Polyprenyl_synt"/>
</dbReference>
<dbReference type="PROSITE" id="PS00723">
    <property type="entry name" value="POLYPRENYL_SYNTHASE_1"/>
    <property type="match status" value="1"/>
</dbReference>
<dbReference type="PANTHER" id="PTHR12001">
    <property type="entry name" value="GERANYLGERANYL PYROPHOSPHATE SYNTHASE"/>
    <property type="match status" value="1"/>
</dbReference>
<dbReference type="GO" id="GO:0043386">
    <property type="term" value="P:mycotoxin biosynthetic process"/>
    <property type="evidence" value="ECO:0007669"/>
    <property type="project" value="UniProtKB-ARBA"/>
</dbReference>
<keyword evidence="2" id="KW-0808">Transferase</keyword>
<protein>
    <submittedName>
        <fullName evidence="10">Ophiobolin F synthase</fullName>
    </submittedName>
</protein>
<keyword evidence="7" id="KW-0511">Multifunctional enzyme</keyword>
<reference evidence="10 11" key="1">
    <citation type="submission" date="2016-09" db="EMBL/GenBank/DDBJ databases">
        <title>Aspergillus awamori IFM 58123T.</title>
        <authorList>
            <person name="Kusuya Y."/>
            <person name="Shimizu M."/>
            <person name="Takahashi H."/>
            <person name="Yaguchi T."/>
        </authorList>
    </citation>
    <scope>NUCLEOTIDE SEQUENCE [LARGE SCALE GENOMIC DNA]</scope>
    <source>
        <strain evidence="10 11">IFM 58123</strain>
    </source>
</reference>
<dbReference type="GO" id="GO:0046165">
    <property type="term" value="P:alcohol biosynthetic process"/>
    <property type="evidence" value="ECO:0007669"/>
    <property type="project" value="UniProtKB-ARBA"/>
</dbReference>
<dbReference type="InterPro" id="IPR008949">
    <property type="entry name" value="Isoprenoid_synthase_dom_sf"/>
</dbReference>
<sequence>MEGWQYSRPIDDETIKKTPSFTTLPIRINKQNDVADEATKRALRDWDHYVNDGLAKTALISISELGNLGAFAYPEVPPERLAILTYLTDLGMLHDDGYEALDMDQARAEHRDLGALFDPHGQQLSSSRSTRAPKLKKLVSQILLEAIRIDRDLGMYMFDMYNKGWLSAAGGKEGKAPQFNSLEEYQAYRRDDFGIRAFWPMVEFGMAMRLSDEDKKLIEPVMEPIDKAIIWTNDYWSFDREYHESVTSGSRLTNVVEVVRRTESISIDEAKAKVRQLLVDLEQQYLERKSAIYAQTPSLPSHVKKWVEVLGITVAGTHYWASCAPRHRVWRDHSIKVQDIDKSNAHQVYSARKEEPKESNGISSLLSEDAKLTRTQMNPELSRPEIMQLNAKMTLDQHDTGHIVQAVLALLSRIVEQCESLFSVKEHERARQLQSDAANGSSSLEVGSKWNQEAEDLWYKPANTALQAPIHYICSMPSKGVRSRMIEALNYWFGLNEVSLTKIEQLVDILHNASLILDDIEDNSPKRRGKPATHTIFGHSQAINSANFMFVQAVQVARQFRNPNAVEILLEELENLYLGQSWDLYWKYKLKCPSPSDYLNMVDNKTGGLFRLLLRLMQAEKRKDAAGELANMDGLTLLFGRFFQIRDDYMNLRSGLYTEQKGFCEDLDEGKFSYPIVLCVANHAEFRDLIDGVFRQRPTVISASGMQPLALEIKQHIVEYLDTSGTFQHCRDYLMQLERSIICEIDRIEKATNEGNPMLRLLLEKLSVKQD</sequence>
<dbReference type="InterPro" id="IPR033749">
    <property type="entry name" value="Polyprenyl_synt_CS"/>
</dbReference>
<dbReference type="SUPFAM" id="SSF48576">
    <property type="entry name" value="Terpenoid synthases"/>
    <property type="match status" value="2"/>
</dbReference>
<dbReference type="Pfam" id="PF00348">
    <property type="entry name" value="polyprenyl_synt"/>
    <property type="match status" value="1"/>
</dbReference>
<dbReference type="EMBL" id="BDHI01000014">
    <property type="protein sequence ID" value="GCB22886.1"/>
    <property type="molecule type" value="Genomic_DNA"/>
</dbReference>
<dbReference type="PROSITE" id="PS00444">
    <property type="entry name" value="POLYPRENYL_SYNTHASE_2"/>
    <property type="match status" value="1"/>
</dbReference>
<dbReference type="GO" id="GO:0046872">
    <property type="term" value="F:metal ion binding"/>
    <property type="evidence" value="ECO:0007669"/>
    <property type="project" value="UniProtKB-KW"/>
</dbReference>
<keyword evidence="11" id="KW-1185">Reference proteome</keyword>
<evidence type="ECO:0000313" key="11">
    <source>
        <dbReference type="Proteomes" id="UP000286921"/>
    </source>
</evidence>
<organism evidence="10 11">
    <name type="scientific">Aspergillus awamori</name>
    <name type="common">Black koji mold</name>
    <dbReference type="NCBI Taxonomy" id="105351"/>
    <lineage>
        <taxon>Eukaryota</taxon>
        <taxon>Fungi</taxon>
        <taxon>Dikarya</taxon>
        <taxon>Ascomycota</taxon>
        <taxon>Pezizomycotina</taxon>
        <taxon>Eurotiomycetes</taxon>
        <taxon>Eurotiomycetidae</taxon>
        <taxon>Eurotiales</taxon>
        <taxon>Aspergillaceae</taxon>
        <taxon>Aspergillus</taxon>
    </lineage>
</organism>
<proteinExistence type="inferred from homology"/>
<dbReference type="GO" id="GO:0004659">
    <property type="term" value="F:prenyltransferase activity"/>
    <property type="evidence" value="ECO:0007669"/>
    <property type="project" value="InterPro"/>
</dbReference>
<evidence type="ECO:0000256" key="8">
    <source>
        <dbReference type="ARBA" id="ARBA00038363"/>
    </source>
</evidence>
<evidence type="ECO:0000256" key="9">
    <source>
        <dbReference type="ARBA" id="ARBA00038372"/>
    </source>
</evidence>
<comment type="pathway">
    <text evidence="1">Secondary metabolite biosynthesis; terpenoid biosynthesis.</text>
</comment>
<gene>
    <name evidence="10" type="ORF">AAWM_05771</name>
</gene>
<evidence type="ECO:0000256" key="4">
    <source>
        <dbReference type="ARBA" id="ARBA00022842"/>
    </source>
</evidence>
<dbReference type="Gene3D" id="1.10.600.10">
    <property type="entry name" value="Farnesyl Diphosphate Synthase"/>
    <property type="match status" value="2"/>
</dbReference>
<evidence type="ECO:0000313" key="10">
    <source>
        <dbReference type="EMBL" id="GCB22886.1"/>
    </source>
</evidence>
<keyword evidence="4" id="KW-0460">Magnesium</keyword>
<accession>A0A401KUB4</accession>
<keyword evidence="5" id="KW-0414">Isoprene biosynthesis</keyword>
<dbReference type="Proteomes" id="UP000286921">
    <property type="component" value="Unassembled WGS sequence"/>
</dbReference>
<comment type="similarity">
    <text evidence="9">In the N-terminal section; belongs to the terpene synthase family.</text>
</comment>
<dbReference type="GO" id="GO:0016829">
    <property type="term" value="F:lyase activity"/>
    <property type="evidence" value="ECO:0007669"/>
    <property type="project" value="UniProtKB-KW"/>
</dbReference>
<dbReference type="STRING" id="105351.A0A401KUB4"/>
<comment type="similarity">
    <text evidence="8">In the C-terminal section; belongs to the FPP/GGPP synthase family.</text>
</comment>
<evidence type="ECO:0000256" key="2">
    <source>
        <dbReference type="ARBA" id="ARBA00022679"/>
    </source>
</evidence>
<evidence type="ECO:0000256" key="1">
    <source>
        <dbReference type="ARBA" id="ARBA00004721"/>
    </source>
</evidence>